<evidence type="ECO:0000256" key="1">
    <source>
        <dbReference type="SAM" id="MobiDB-lite"/>
    </source>
</evidence>
<dbReference type="OrthoDB" id="5578001at2759"/>
<reference evidence="2" key="1">
    <citation type="journal article" date="2020" name="Stud. Mycol.">
        <title>101 Dothideomycetes genomes: a test case for predicting lifestyles and emergence of pathogens.</title>
        <authorList>
            <person name="Haridas S."/>
            <person name="Albert R."/>
            <person name="Binder M."/>
            <person name="Bloem J."/>
            <person name="Labutti K."/>
            <person name="Salamov A."/>
            <person name="Andreopoulos B."/>
            <person name="Baker S."/>
            <person name="Barry K."/>
            <person name="Bills G."/>
            <person name="Bluhm B."/>
            <person name="Cannon C."/>
            <person name="Castanera R."/>
            <person name="Culley D."/>
            <person name="Daum C."/>
            <person name="Ezra D."/>
            <person name="Gonzalez J."/>
            <person name="Henrissat B."/>
            <person name="Kuo A."/>
            <person name="Liang C."/>
            <person name="Lipzen A."/>
            <person name="Lutzoni F."/>
            <person name="Magnuson J."/>
            <person name="Mondo S."/>
            <person name="Nolan M."/>
            <person name="Ohm R."/>
            <person name="Pangilinan J."/>
            <person name="Park H.-J."/>
            <person name="Ramirez L."/>
            <person name="Alfaro M."/>
            <person name="Sun H."/>
            <person name="Tritt A."/>
            <person name="Yoshinaga Y."/>
            <person name="Zwiers L.-H."/>
            <person name="Turgeon B."/>
            <person name="Goodwin S."/>
            <person name="Spatafora J."/>
            <person name="Crous P."/>
            <person name="Grigoriev I."/>
        </authorList>
    </citation>
    <scope>NUCLEOTIDE SEQUENCE</scope>
    <source>
        <strain evidence="2">Tuck. ex Michener</strain>
    </source>
</reference>
<evidence type="ECO:0000313" key="3">
    <source>
        <dbReference type="Proteomes" id="UP000800092"/>
    </source>
</evidence>
<proteinExistence type="predicted"/>
<feature type="compositionally biased region" description="Acidic residues" evidence="1">
    <location>
        <begin position="200"/>
        <end position="210"/>
    </location>
</feature>
<feature type="region of interest" description="Disordered" evidence="1">
    <location>
        <begin position="177"/>
        <end position="240"/>
    </location>
</feature>
<keyword evidence="3" id="KW-1185">Reference proteome</keyword>
<feature type="region of interest" description="Disordered" evidence="1">
    <location>
        <begin position="285"/>
        <end position="336"/>
    </location>
</feature>
<sequence>MVQFIPAPEPRELLTPLLACLPTAFVAPRPPPDFLPLLSPILRQRVQLLAGNGSTASGSWLPLLCWDSQHASKLPEIVENIQLEPHPVSGEVELGDVAPATYRRSDPETLHARLELEEHGLAPIYLWCMGDDSAGGHAWRLAELRTLGEVPETGRPWTRSITEADEAFKQAAVDDAIQDGNSVPGGGLSARSGQLQNNGLEDDDDDDDGYWDSYDRTPGRTPSKRSPAPVSLSAMMTDRKRSTSELDYYARYENEVQPALDTEDPSEKDAGIHESTLNGNELTQRMESSHAMEPLPTANGGLSNVNSSLLPPLQTQGSHDTENERFSHPQPMSASSAEHIARLEASVANHSQAEVGIRQHISFELKNLFRLARSAGIERDEFDQIINRELQTLSIFDIDE</sequence>
<dbReference type="EMBL" id="ML991777">
    <property type="protein sequence ID" value="KAF2237995.1"/>
    <property type="molecule type" value="Genomic_DNA"/>
</dbReference>
<name>A0A6A6HIM8_VIRVR</name>
<organism evidence="2 3">
    <name type="scientific">Viridothelium virens</name>
    <name type="common">Speckled blister lichen</name>
    <name type="synonym">Trypethelium virens</name>
    <dbReference type="NCBI Taxonomy" id="1048519"/>
    <lineage>
        <taxon>Eukaryota</taxon>
        <taxon>Fungi</taxon>
        <taxon>Dikarya</taxon>
        <taxon>Ascomycota</taxon>
        <taxon>Pezizomycotina</taxon>
        <taxon>Dothideomycetes</taxon>
        <taxon>Dothideomycetes incertae sedis</taxon>
        <taxon>Trypetheliales</taxon>
        <taxon>Trypetheliaceae</taxon>
        <taxon>Viridothelium</taxon>
    </lineage>
</organism>
<gene>
    <name evidence="2" type="ORF">EV356DRAFT_564202</name>
</gene>
<feature type="compositionally biased region" description="Low complexity" evidence="1">
    <location>
        <begin position="299"/>
        <end position="313"/>
    </location>
</feature>
<accession>A0A6A6HIM8</accession>
<dbReference type="Proteomes" id="UP000800092">
    <property type="component" value="Unassembled WGS sequence"/>
</dbReference>
<protein>
    <submittedName>
        <fullName evidence="2">Uncharacterized protein</fullName>
    </submittedName>
</protein>
<dbReference type="AlphaFoldDB" id="A0A6A6HIM8"/>
<evidence type="ECO:0000313" key="2">
    <source>
        <dbReference type="EMBL" id="KAF2237995.1"/>
    </source>
</evidence>